<evidence type="ECO:0000313" key="13">
    <source>
        <dbReference type="EMBL" id="QRJ64649.1"/>
    </source>
</evidence>
<protein>
    <submittedName>
        <fullName evidence="13">Disulfide bond formation protein B</fullName>
    </submittedName>
</protein>
<keyword evidence="10" id="KW-0143">Chaperone</keyword>
<dbReference type="InterPro" id="IPR012187">
    <property type="entry name" value="Disulphide_bond_form_BdbC"/>
</dbReference>
<keyword evidence="3" id="KW-0813">Transport</keyword>
<evidence type="ECO:0000256" key="4">
    <source>
        <dbReference type="ARBA" id="ARBA00022692"/>
    </source>
</evidence>
<dbReference type="Proteomes" id="UP000663444">
    <property type="component" value="Chromosome"/>
</dbReference>
<keyword evidence="14" id="KW-1185">Reference proteome</keyword>
<dbReference type="Pfam" id="PF02600">
    <property type="entry name" value="DsbB"/>
    <property type="match status" value="1"/>
</dbReference>
<keyword evidence="8 12" id="KW-0472">Membrane</keyword>
<dbReference type="GO" id="GO:0015035">
    <property type="term" value="F:protein-disulfide reductase activity"/>
    <property type="evidence" value="ECO:0007669"/>
    <property type="project" value="InterPro"/>
</dbReference>
<dbReference type="AlphaFoldDB" id="A0A974SQQ1"/>
<feature type="transmembrane region" description="Helical" evidence="12">
    <location>
        <begin position="120"/>
        <end position="146"/>
    </location>
</feature>
<evidence type="ECO:0000313" key="14">
    <source>
        <dbReference type="Proteomes" id="UP000663444"/>
    </source>
</evidence>
<feature type="transmembrane region" description="Helical" evidence="12">
    <location>
        <begin position="16"/>
        <end position="38"/>
    </location>
</feature>
<dbReference type="PANTHER" id="PTHR43469:SF1">
    <property type="entry name" value="SPBETA PROPHAGE-DERIVED DISULFIDE BOND FORMATION PROTEIN B"/>
    <property type="match status" value="1"/>
</dbReference>
<dbReference type="RefSeq" id="WP_203388181.1">
    <property type="nucleotide sequence ID" value="NZ_CP064781.1"/>
</dbReference>
<keyword evidence="6 12" id="KW-1133">Transmembrane helix</keyword>
<gene>
    <name evidence="13" type="ORF">IWH25_04675</name>
</gene>
<name>A0A974SQQ1_9RHOO</name>
<dbReference type="EMBL" id="CP064781">
    <property type="protein sequence ID" value="QRJ64649.1"/>
    <property type="molecule type" value="Genomic_DNA"/>
</dbReference>
<reference evidence="13" key="1">
    <citation type="submission" date="2020-11" db="EMBL/GenBank/DDBJ databases">
        <title>Azospira restricta DSM 18626 genome sequence.</title>
        <authorList>
            <person name="Moe W.M."/>
        </authorList>
    </citation>
    <scope>NUCLEOTIDE SEQUENCE</scope>
    <source>
        <strain evidence="13">DSM 18626</strain>
    </source>
</reference>
<sequence length="150" mass="16567">MATTEINSTSTETTTGWTIIFVAWLIASASTLGALFFGEIMKLPTCSLCWYQRIFMFPLALILPMGLFPFDWKVIRYSLPLAVIGGLVAVFHQLLVAGVIPEDVRPCTQGVPCSQTVIEWFGFLTIPLLSVIAFSIIITLLICAYLRSSK</sequence>
<comment type="similarity">
    <text evidence="2">Belongs to the DsbB family. BdbC subfamily.</text>
</comment>
<dbReference type="InterPro" id="IPR023380">
    <property type="entry name" value="DsbB-like_sf"/>
</dbReference>
<accession>A0A974SQQ1</accession>
<dbReference type="KEGG" id="ares:IWH25_04675"/>
<evidence type="ECO:0000256" key="2">
    <source>
        <dbReference type="ARBA" id="ARBA00007602"/>
    </source>
</evidence>
<evidence type="ECO:0000256" key="12">
    <source>
        <dbReference type="SAM" id="Phobius"/>
    </source>
</evidence>
<keyword evidence="4 12" id="KW-0812">Transmembrane</keyword>
<keyword evidence="5" id="KW-0249">Electron transport</keyword>
<dbReference type="SUPFAM" id="SSF158442">
    <property type="entry name" value="DsbB-like"/>
    <property type="match status" value="1"/>
</dbReference>
<dbReference type="HAMAP" id="MF_00287">
    <property type="entry name" value="BdbC"/>
    <property type="match status" value="1"/>
</dbReference>
<evidence type="ECO:0000256" key="10">
    <source>
        <dbReference type="ARBA" id="ARBA00023186"/>
    </source>
</evidence>
<dbReference type="InterPro" id="IPR003752">
    <property type="entry name" value="DiS_bond_form_DsbB/BdbC"/>
</dbReference>
<dbReference type="PANTHER" id="PTHR43469">
    <property type="entry name" value="DISULFIDE FORMATION PROTEIN-RELATED"/>
    <property type="match status" value="1"/>
</dbReference>
<evidence type="ECO:0000256" key="11">
    <source>
        <dbReference type="ARBA" id="ARBA00023284"/>
    </source>
</evidence>
<evidence type="ECO:0000256" key="8">
    <source>
        <dbReference type="ARBA" id="ARBA00023136"/>
    </source>
</evidence>
<evidence type="ECO:0000256" key="9">
    <source>
        <dbReference type="ARBA" id="ARBA00023157"/>
    </source>
</evidence>
<evidence type="ECO:0000256" key="7">
    <source>
        <dbReference type="ARBA" id="ARBA00023002"/>
    </source>
</evidence>
<dbReference type="Gene3D" id="1.20.1550.10">
    <property type="entry name" value="DsbB-like"/>
    <property type="match status" value="1"/>
</dbReference>
<dbReference type="GO" id="GO:0016020">
    <property type="term" value="C:membrane"/>
    <property type="evidence" value="ECO:0007669"/>
    <property type="project" value="UniProtKB-SubCell"/>
</dbReference>
<keyword evidence="7" id="KW-0560">Oxidoreductase</keyword>
<keyword evidence="9" id="KW-1015">Disulfide bond</keyword>
<dbReference type="PIRSF" id="PIRSF036659">
    <property type="entry name" value="BdbC"/>
    <property type="match status" value="1"/>
</dbReference>
<keyword evidence="11" id="KW-0676">Redox-active center</keyword>
<organism evidence="13 14">
    <name type="scientific">Azospira restricta</name>
    <dbReference type="NCBI Taxonomy" id="404405"/>
    <lineage>
        <taxon>Bacteria</taxon>
        <taxon>Pseudomonadati</taxon>
        <taxon>Pseudomonadota</taxon>
        <taxon>Betaproteobacteria</taxon>
        <taxon>Rhodocyclales</taxon>
        <taxon>Rhodocyclaceae</taxon>
        <taxon>Azospira</taxon>
    </lineage>
</organism>
<comment type="subcellular location">
    <subcellularLocation>
        <location evidence="1">Membrane</location>
        <topology evidence="1">Multi-pass membrane protein</topology>
    </subcellularLocation>
</comment>
<dbReference type="GO" id="GO:0006457">
    <property type="term" value="P:protein folding"/>
    <property type="evidence" value="ECO:0007669"/>
    <property type="project" value="InterPro"/>
</dbReference>
<evidence type="ECO:0000256" key="1">
    <source>
        <dbReference type="ARBA" id="ARBA00004141"/>
    </source>
</evidence>
<evidence type="ECO:0000256" key="5">
    <source>
        <dbReference type="ARBA" id="ARBA00022982"/>
    </source>
</evidence>
<evidence type="ECO:0000256" key="6">
    <source>
        <dbReference type="ARBA" id="ARBA00022989"/>
    </source>
</evidence>
<feature type="transmembrane region" description="Helical" evidence="12">
    <location>
        <begin position="77"/>
        <end position="100"/>
    </location>
</feature>
<proteinExistence type="inferred from homology"/>
<feature type="transmembrane region" description="Helical" evidence="12">
    <location>
        <begin position="50"/>
        <end position="70"/>
    </location>
</feature>
<evidence type="ECO:0000256" key="3">
    <source>
        <dbReference type="ARBA" id="ARBA00022448"/>
    </source>
</evidence>